<dbReference type="Pfam" id="PF13714">
    <property type="entry name" value="PEP_mutase"/>
    <property type="match status" value="1"/>
</dbReference>
<dbReference type="InterPro" id="IPR040442">
    <property type="entry name" value="Pyrv_kinase-like_dom_sf"/>
</dbReference>
<dbReference type="EMBL" id="PVWJ01000019">
    <property type="protein sequence ID" value="PSB04053.1"/>
    <property type="molecule type" value="Genomic_DNA"/>
</dbReference>
<dbReference type="PANTHER" id="PTHR42905">
    <property type="entry name" value="PHOSPHOENOLPYRUVATE CARBOXYLASE"/>
    <property type="match status" value="1"/>
</dbReference>
<organism evidence="1 2">
    <name type="scientific">Merismopedia glauca CCAP 1448/3</name>
    <dbReference type="NCBI Taxonomy" id="1296344"/>
    <lineage>
        <taxon>Bacteria</taxon>
        <taxon>Bacillati</taxon>
        <taxon>Cyanobacteriota</taxon>
        <taxon>Cyanophyceae</taxon>
        <taxon>Synechococcales</taxon>
        <taxon>Merismopediaceae</taxon>
        <taxon>Merismopedia</taxon>
    </lineage>
</organism>
<protein>
    <submittedName>
        <fullName evidence="1">Carboxyvinyl-carboxyphosphonate phosphorylmutase</fullName>
    </submittedName>
</protein>
<sequence length="289" mass="31522">MSQGYKLRKILEDSDIMVLPGIYDCLGAKLVEEIGFAAAFTSGFGISASTLGLPDYGFLTATETLDRVGKIAQSTTIPIVADLDTGYGNPLNVIRTVTDAIRWEIAGIILEDQEWPKKCGHFSGKSVISEAEHVQKIKAAVSVKKDSGLIIIARTDARATLGLDEAIKRGQAYYEAGADIVFIEAPQSADELKAIASAFPNIPLFANMIEGGKTPCLSQAELRELGFKIVVYPLSGLFAATQAMFKCWQYLKEHGTTNNQADLLDFQQFEKLIDVAKYRSLEAQFKANQ</sequence>
<reference evidence="1 2" key="2">
    <citation type="submission" date="2018-03" db="EMBL/GenBank/DDBJ databases">
        <title>The ancient ancestry and fast evolution of plastids.</title>
        <authorList>
            <person name="Moore K.R."/>
            <person name="Magnabosco C."/>
            <person name="Momper L."/>
            <person name="Gold D.A."/>
            <person name="Bosak T."/>
            <person name="Fournier G.P."/>
        </authorList>
    </citation>
    <scope>NUCLEOTIDE SEQUENCE [LARGE SCALE GENOMIC DNA]</scope>
    <source>
        <strain evidence="1 2">CCAP 1448/3</strain>
    </source>
</reference>
<evidence type="ECO:0000313" key="2">
    <source>
        <dbReference type="Proteomes" id="UP000238762"/>
    </source>
</evidence>
<dbReference type="CDD" id="cd00377">
    <property type="entry name" value="ICL_PEPM"/>
    <property type="match status" value="1"/>
</dbReference>
<dbReference type="AlphaFoldDB" id="A0A2T1C7D5"/>
<dbReference type="PANTHER" id="PTHR42905:SF5">
    <property type="entry name" value="CARBOXYVINYL-CARBOXYPHOSPHONATE PHOSPHORYLMUTASE, CHLOROPLASTIC"/>
    <property type="match status" value="1"/>
</dbReference>
<reference evidence="1 2" key="1">
    <citation type="submission" date="2018-02" db="EMBL/GenBank/DDBJ databases">
        <authorList>
            <person name="Cohen D.B."/>
            <person name="Kent A.D."/>
        </authorList>
    </citation>
    <scope>NUCLEOTIDE SEQUENCE [LARGE SCALE GENOMIC DNA]</scope>
    <source>
        <strain evidence="1 2">CCAP 1448/3</strain>
    </source>
</reference>
<comment type="caution">
    <text evidence="1">The sequence shown here is derived from an EMBL/GenBank/DDBJ whole genome shotgun (WGS) entry which is preliminary data.</text>
</comment>
<dbReference type="Proteomes" id="UP000238762">
    <property type="component" value="Unassembled WGS sequence"/>
</dbReference>
<dbReference type="InterPro" id="IPR039556">
    <property type="entry name" value="ICL/PEPM"/>
</dbReference>
<dbReference type="OrthoDB" id="8629576at2"/>
<dbReference type="SUPFAM" id="SSF51621">
    <property type="entry name" value="Phosphoenolpyruvate/pyruvate domain"/>
    <property type="match status" value="1"/>
</dbReference>
<accession>A0A2T1C7D5</accession>
<proteinExistence type="predicted"/>
<evidence type="ECO:0000313" key="1">
    <source>
        <dbReference type="EMBL" id="PSB04053.1"/>
    </source>
</evidence>
<name>A0A2T1C7D5_9CYAN</name>
<dbReference type="GO" id="GO:0016833">
    <property type="term" value="F:oxo-acid-lyase activity"/>
    <property type="evidence" value="ECO:0007669"/>
    <property type="project" value="UniProtKB-ARBA"/>
</dbReference>
<gene>
    <name evidence="1" type="ORF">C7B64_05845</name>
</gene>
<keyword evidence="2" id="KW-1185">Reference proteome</keyword>
<dbReference type="Gene3D" id="3.20.20.60">
    <property type="entry name" value="Phosphoenolpyruvate-binding domains"/>
    <property type="match status" value="1"/>
</dbReference>
<dbReference type="InterPro" id="IPR015813">
    <property type="entry name" value="Pyrv/PenolPyrv_kinase-like_dom"/>
</dbReference>